<dbReference type="SUPFAM" id="SSF47144">
    <property type="entry name" value="HSC20 (HSCB), C-terminal oligomerisation domain"/>
    <property type="match status" value="1"/>
</dbReference>
<dbReference type="EMBL" id="KV453847">
    <property type="protein sequence ID" value="ODV88108.1"/>
    <property type="molecule type" value="Genomic_DNA"/>
</dbReference>
<feature type="domain" description="J" evidence="3">
    <location>
        <begin position="17"/>
        <end position="99"/>
    </location>
</feature>
<organism evidence="4 5">
    <name type="scientific">[Candida] arabinofermentans NRRL YB-2248</name>
    <dbReference type="NCBI Taxonomy" id="983967"/>
    <lineage>
        <taxon>Eukaryota</taxon>
        <taxon>Fungi</taxon>
        <taxon>Dikarya</taxon>
        <taxon>Ascomycota</taxon>
        <taxon>Saccharomycotina</taxon>
        <taxon>Pichiomycetes</taxon>
        <taxon>Pichiales</taxon>
        <taxon>Pichiaceae</taxon>
        <taxon>Ogataea</taxon>
        <taxon>Ogataea/Candida clade</taxon>
    </lineage>
</organism>
<evidence type="ECO:0000256" key="1">
    <source>
        <dbReference type="ARBA" id="ARBA00010476"/>
    </source>
</evidence>
<dbReference type="PROSITE" id="PS50076">
    <property type="entry name" value="DNAJ_2"/>
    <property type="match status" value="1"/>
</dbReference>
<reference evidence="5" key="1">
    <citation type="submission" date="2016-04" db="EMBL/GenBank/DDBJ databases">
        <title>Comparative genomics of biotechnologically important yeasts.</title>
        <authorList>
            <consortium name="DOE Joint Genome Institute"/>
            <person name="Riley R."/>
            <person name="Haridas S."/>
            <person name="Wolfe K.H."/>
            <person name="Lopes M.R."/>
            <person name="Hittinger C.T."/>
            <person name="Goker M."/>
            <person name="Salamov A."/>
            <person name="Wisecaver J."/>
            <person name="Long T.M."/>
            <person name="Aerts A.L."/>
            <person name="Barry K."/>
            <person name="Choi C."/>
            <person name="Clum A."/>
            <person name="Coughlan A.Y."/>
            <person name="Deshpande S."/>
            <person name="Douglass A.P."/>
            <person name="Hanson S.J."/>
            <person name="Klenk H.-P."/>
            <person name="Labutti K."/>
            <person name="Lapidus A."/>
            <person name="Lindquist E."/>
            <person name="Lipzen A."/>
            <person name="Meier-Kolthoff J.P."/>
            <person name="Ohm R.A."/>
            <person name="Otillar R.P."/>
            <person name="Pangilinan J."/>
            <person name="Peng Y."/>
            <person name="Rokas A."/>
            <person name="Rosa C.A."/>
            <person name="Scheuner C."/>
            <person name="Sibirny A.A."/>
            <person name="Slot J.C."/>
            <person name="Stielow J.B."/>
            <person name="Sun H."/>
            <person name="Kurtzman C.P."/>
            <person name="Blackwell M."/>
            <person name="Grigoriev I.V."/>
            <person name="Jeffries T.W."/>
        </authorList>
    </citation>
    <scope>NUCLEOTIDE SEQUENCE [LARGE SCALE GENOMIC DNA]</scope>
    <source>
        <strain evidence="5">NRRL YB-2248</strain>
    </source>
</reference>
<dbReference type="InterPro" id="IPR004640">
    <property type="entry name" value="HscB"/>
</dbReference>
<dbReference type="GO" id="GO:0001671">
    <property type="term" value="F:ATPase activator activity"/>
    <property type="evidence" value="ECO:0007669"/>
    <property type="project" value="InterPro"/>
</dbReference>
<dbReference type="STRING" id="983967.A0A1E4T8W6"/>
<dbReference type="GO" id="GO:0051259">
    <property type="term" value="P:protein complex oligomerization"/>
    <property type="evidence" value="ECO:0007669"/>
    <property type="project" value="InterPro"/>
</dbReference>
<dbReference type="PANTHER" id="PTHR14021:SF15">
    <property type="entry name" value="IRON-SULFUR CLUSTER CO-CHAPERONE PROTEIN HSCB"/>
    <property type="match status" value="1"/>
</dbReference>
<dbReference type="InterPro" id="IPR036386">
    <property type="entry name" value="HscB_C_sf"/>
</dbReference>
<comment type="similarity">
    <text evidence="1">Belongs to the HscB family.</text>
</comment>
<protein>
    <recommendedName>
        <fullName evidence="3">J domain-containing protein</fullName>
    </recommendedName>
</protein>
<dbReference type="CDD" id="cd06257">
    <property type="entry name" value="DnaJ"/>
    <property type="match status" value="1"/>
</dbReference>
<keyword evidence="2" id="KW-0143">Chaperone</keyword>
<dbReference type="InterPro" id="IPR001623">
    <property type="entry name" value="DnaJ_domain"/>
</dbReference>
<dbReference type="Pfam" id="PF00226">
    <property type="entry name" value="DnaJ"/>
    <property type="match status" value="1"/>
</dbReference>
<evidence type="ECO:0000313" key="5">
    <source>
        <dbReference type="Proteomes" id="UP000094801"/>
    </source>
</evidence>
<evidence type="ECO:0000313" key="4">
    <source>
        <dbReference type="EMBL" id="ODV88108.1"/>
    </source>
</evidence>
<accession>A0A1E4T8W6</accession>
<dbReference type="GO" id="GO:0005739">
    <property type="term" value="C:mitochondrion"/>
    <property type="evidence" value="ECO:0007669"/>
    <property type="project" value="TreeGrafter"/>
</dbReference>
<dbReference type="AlphaFoldDB" id="A0A1E4T8W6"/>
<proteinExistence type="inferred from homology"/>
<dbReference type="Gene3D" id="1.10.287.110">
    <property type="entry name" value="DnaJ domain"/>
    <property type="match status" value="1"/>
</dbReference>
<dbReference type="OrthoDB" id="448954at2759"/>
<dbReference type="GO" id="GO:0051087">
    <property type="term" value="F:protein-folding chaperone binding"/>
    <property type="evidence" value="ECO:0007669"/>
    <property type="project" value="InterPro"/>
</dbReference>
<dbReference type="NCBIfam" id="TIGR00714">
    <property type="entry name" value="hscB"/>
    <property type="match status" value="1"/>
</dbReference>
<dbReference type="SUPFAM" id="SSF46565">
    <property type="entry name" value="Chaperone J-domain"/>
    <property type="match status" value="1"/>
</dbReference>
<dbReference type="GO" id="GO:0044571">
    <property type="term" value="P:[2Fe-2S] cluster assembly"/>
    <property type="evidence" value="ECO:0007669"/>
    <property type="project" value="InterPro"/>
</dbReference>
<dbReference type="Pfam" id="PF07743">
    <property type="entry name" value="HSCB_C"/>
    <property type="match status" value="1"/>
</dbReference>
<evidence type="ECO:0000256" key="2">
    <source>
        <dbReference type="ARBA" id="ARBA00023186"/>
    </source>
</evidence>
<dbReference type="PANTHER" id="PTHR14021">
    <property type="entry name" value="IRON-SULFUR CLUSTER CO-CHAPERONE PROTEIN HSCB"/>
    <property type="match status" value="1"/>
</dbReference>
<dbReference type="InterPro" id="IPR009073">
    <property type="entry name" value="HscB_oligo_C"/>
</dbReference>
<sequence length="201" mass="23496">MLRRYQSSSSSSSSTWNYFKLFPKTFPNGGPPSSSFDVSSRDLKKEFKMLQGRYHPDLKSSINNNVVFNDIDDFTSVEINAAYKTLSDPLTRSQYILKQNAGIDLNDDSVNKKFQFKDQSLLMDILDIHEDLENIQTEEDLEKMNTVNDERIYSCLERLKTLYENESYEDAALETVKMKYWYNIRNALKEWEQGKPVNLTH</sequence>
<name>A0A1E4T8W6_9ASCO</name>
<dbReference type="InterPro" id="IPR036869">
    <property type="entry name" value="J_dom_sf"/>
</dbReference>
<dbReference type="Proteomes" id="UP000094801">
    <property type="component" value="Unassembled WGS sequence"/>
</dbReference>
<evidence type="ECO:0000259" key="3">
    <source>
        <dbReference type="PROSITE" id="PS50076"/>
    </source>
</evidence>
<keyword evidence="5" id="KW-1185">Reference proteome</keyword>
<dbReference type="Gene3D" id="1.20.1280.20">
    <property type="entry name" value="HscB, C-terminal domain"/>
    <property type="match status" value="1"/>
</dbReference>
<gene>
    <name evidence="4" type="ORF">CANARDRAFT_26264</name>
</gene>